<protein>
    <submittedName>
        <fullName evidence="2">Uncharacterized protein</fullName>
    </submittedName>
</protein>
<accession>A0A8J8T2I7</accession>
<gene>
    <name evidence="2" type="ORF">FGO68_gene2083</name>
</gene>
<organism evidence="2 3">
    <name type="scientific">Halteria grandinella</name>
    <dbReference type="NCBI Taxonomy" id="5974"/>
    <lineage>
        <taxon>Eukaryota</taxon>
        <taxon>Sar</taxon>
        <taxon>Alveolata</taxon>
        <taxon>Ciliophora</taxon>
        <taxon>Intramacronucleata</taxon>
        <taxon>Spirotrichea</taxon>
        <taxon>Stichotrichia</taxon>
        <taxon>Sporadotrichida</taxon>
        <taxon>Halteriidae</taxon>
        <taxon>Halteria</taxon>
    </lineage>
</organism>
<feature type="compositionally biased region" description="Polar residues" evidence="1">
    <location>
        <begin position="60"/>
        <end position="79"/>
    </location>
</feature>
<keyword evidence="3" id="KW-1185">Reference proteome</keyword>
<evidence type="ECO:0000256" key="1">
    <source>
        <dbReference type="SAM" id="MobiDB-lite"/>
    </source>
</evidence>
<evidence type="ECO:0000313" key="3">
    <source>
        <dbReference type="Proteomes" id="UP000785679"/>
    </source>
</evidence>
<name>A0A8J8T2I7_HALGN</name>
<dbReference type="Proteomes" id="UP000785679">
    <property type="component" value="Unassembled WGS sequence"/>
</dbReference>
<evidence type="ECO:0000313" key="2">
    <source>
        <dbReference type="EMBL" id="TNV79083.1"/>
    </source>
</evidence>
<comment type="caution">
    <text evidence="2">The sequence shown here is derived from an EMBL/GenBank/DDBJ whole genome shotgun (WGS) entry which is preliminary data.</text>
</comment>
<dbReference type="EMBL" id="RRYP01009411">
    <property type="protein sequence ID" value="TNV79083.1"/>
    <property type="molecule type" value="Genomic_DNA"/>
</dbReference>
<reference evidence="2" key="1">
    <citation type="submission" date="2019-06" db="EMBL/GenBank/DDBJ databases">
        <authorList>
            <person name="Zheng W."/>
        </authorList>
    </citation>
    <scope>NUCLEOTIDE SEQUENCE</scope>
    <source>
        <strain evidence="2">QDHG01</strain>
    </source>
</reference>
<proteinExistence type="predicted"/>
<dbReference type="AlphaFoldDB" id="A0A8J8T2I7"/>
<feature type="compositionally biased region" description="Polar residues" evidence="1">
    <location>
        <begin position="92"/>
        <end position="101"/>
    </location>
</feature>
<feature type="region of interest" description="Disordered" evidence="1">
    <location>
        <begin position="60"/>
        <end position="120"/>
    </location>
</feature>
<sequence>MLKISLISMKISHILRSGMKKRKSYSINFFTKQYYPRFSGLSINCSKACNCTNPPNLLTASKRTIPTKTLSKSTRSSEGINPIERDRPSLRGISSKQASTNQREKILNELSRTRLLGKQS</sequence>